<proteinExistence type="predicted"/>
<evidence type="ECO:0000259" key="6">
    <source>
        <dbReference type="Pfam" id="PF04542"/>
    </source>
</evidence>
<feature type="domain" description="RNA polymerase sigma-70 region 3" evidence="5">
    <location>
        <begin position="132"/>
        <end position="183"/>
    </location>
</feature>
<feature type="domain" description="RNA polymerase sigma-70 region 4" evidence="7">
    <location>
        <begin position="214"/>
        <end position="261"/>
    </location>
</feature>
<dbReference type="Pfam" id="PF04545">
    <property type="entry name" value="Sigma70_r4"/>
    <property type="match status" value="1"/>
</dbReference>
<dbReference type="InterPro" id="IPR007627">
    <property type="entry name" value="RNA_pol_sigma70_r2"/>
</dbReference>
<dbReference type="Pfam" id="PF04542">
    <property type="entry name" value="Sigma70_r2"/>
    <property type="match status" value="1"/>
</dbReference>
<dbReference type="GO" id="GO:0006352">
    <property type="term" value="P:DNA-templated transcription initiation"/>
    <property type="evidence" value="ECO:0007669"/>
    <property type="project" value="InterPro"/>
</dbReference>
<dbReference type="Proteomes" id="UP000295244">
    <property type="component" value="Unassembled WGS sequence"/>
</dbReference>
<dbReference type="InterPro" id="IPR007624">
    <property type="entry name" value="RNA_pol_sigma70_r3"/>
</dbReference>
<dbReference type="InterPro" id="IPR036388">
    <property type="entry name" value="WH-like_DNA-bd_sf"/>
</dbReference>
<reference evidence="8 9" key="1">
    <citation type="submission" date="2019-03" db="EMBL/GenBank/DDBJ databases">
        <title>Whole genome sequence of a novel Rubrobacter taiwanensis strain, isolated from Yellowstone National Park.</title>
        <authorList>
            <person name="Freed S."/>
            <person name="Ramaley R.F."/>
            <person name="Kyndt J.A."/>
        </authorList>
    </citation>
    <scope>NUCLEOTIDE SEQUENCE [LARGE SCALE GENOMIC DNA]</scope>
    <source>
        <strain evidence="8 9">Yellowstone</strain>
    </source>
</reference>
<dbReference type="InterPro" id="IPR007630">
    <property type="entry name" value="RNA_pol_sigma70_r4"/>
</dbReference>
<dbReference type="NCBIfam" id="TIGR02937">
    <property type="entry name" value="sigma70-ECF"/>
    <property type="match status" value="1"/>
</dbReference>
<dbReference type="OrthoDB" id="2111981at2"/>
<dbReference type="Gene3D" id="1.20.120.1810">
    <property type="match status" value="1"/>
</dbReference>
<dbReference type="SUPFAM" id="SSF88659">
    <property type="entry name" value="Sigma3 and sigma4 domains of RNA polymerase sigma factors"/>
    <property type="match status" value="2"/>
</dbReference>
<keyword evidence="1" id="KW-0805">Transcription regulation</keyword>
<evidence type="ECO:0000259" key="7">
    <source>
        <dbReference type="Pfam" id="PF04545"/>
    </source>
</evidence>
<evidence type="ECO:0000256" key="2">
    <source>
        <dbReference type="ARBA" id="ARBA00023082"/>
    </source>
</evidence>
<organism evidence="8 9">
    <name type="scientific">Rubrobacter taiwanensis</name>
    <dbReference type="NCBI Taxonomy" id="185139"/>
    <lineage>
        <taxon>Bacteria</taxon>
        <taxon>Bacillati</taxon>
        <taxon>Actinomycetota</taxon>
        <taxon>Rubrobacteria</taxon>
        <taxon>Rubrobacterales</taxon>
        <taxon>Rubrobacteraceae</taxon>
        <taxon>Rubrobacter</taxon>
    </lineage>
</organism>
<dbReference type="Pfam" id="PF04539">
    <property type="entry name" value="Sigma70_r3"/>
    <property type="match status" value="1"/>
</dbReference>
<evidence type="ECO:0000256" key="3">
    <source>
        <dbReference type="ARBA" id="ARBA00023125"/>
    </source>
</evidence>
<evidence type="ECO:0000256" key="1">
    <source>
        <dbReference type="ARBA" id="ARBA00023015"/>
    </source>
</evidence>
<dbReference type="AlphaFoldDB" id="A0A4R1BHL9"/>
<accession>A0A4R1BHL9</accession>
<evidence type="ECO:0000313" key="8">
    <source>
        <dbReference type="EMBL" id="TCJ16684.1"/>
    </source>
</evidence>
<dbReference type="SUPFAM" id="SSF88946">
    <property type="entry name" value="Sigma2 domain of RNA polymerase sigma factors"/>
    <property type="match status" value="1"/>
</dbReference>
<evidence type="ECO:0000259" key="5">
    <source>
        <dbReference type="Pfam" id="PF04539"/>
    </source>
</evidence>
<dbReference type="InterPro" id="IPR014284">
    <property type="entry name" value="RNA_pol_sigma-70_dom"/>
</dbReference>
<sequence>MPGWHMGAPYKVLHTPGMTISPPVSTGKDRVFRLLEAYRERGDRRAMERIFTLHGGMLRRLAGRYAAASGEPYEDLLQVAHLGLIKAINGYKGESGAQFGSYAYATIDGELRHYFRDTELVRKPRWARSLYAKLKEANLRLTAKLGRPPLIEELAEEVNVAPEGVLELMKLFLETDVVSLDGGEGSADLSAIRSIRHESFTLPVEDRIQLEQSLESLTELQRRIVHLFFYEDLSQTEIGGMLGLSQRKVSRALASALKALRGLYGADGGSVECPG</sequence>
<dbReference type="GO" id="GO:0016987">
    <property type="term" value="F:sigma factor activity"/>
    <property type="evidence" value="ECO:0007669"/>
    <property type="project" value="UniProtKB-KW"/>
</dbReference>
<keyword evidence="2" id="KW-0731">Sigma factor</keyword>
<dbReference type="InterPro" id="IPR000943">
    <property type="entry name" value="RNA_pol_sigma70"/>
</dbReference>
<name>A0A4R1BHL9_9ACTN</name>
<dbReference type="CDD" id="cd06171">
    <property type="entry name" value="Sigma70_r4"/>
    <property type="match status" value="1"/>
</dbReference>
<dbReference type="PANTHER" id="PTHR30385">
    <property type="entry name" value="SIGMA FACTOR F FLAGELLAR"/>
    <property type="match status" value="1"/>
</dbReference>
<dbReference type="InterPro" id="IPR013324">
    <property type="entry name" value="RNA_pol_sigma_r3/r4-like"/>
</dbReference>
<protein>
    <submittedName>
        <fullName evidence="8">Sigma-70 family RNA polymerase sigma factor</fullName>
    </submittedName>
</protein>
<keyword evidence="4" id="KW-0804">Transcription</keyword>
<keyword evidence="9" id="KW-1185">Reference proteome</keyword>
<dbReference type="PRINTS" id="PR00046">
    <property type="entry name" value="SIGMA70FCT"/>
</dbReference>
<evidence type="ECO:0000313" key="9">
    <source>
        <dbReference type="Proteomes" id="UP000295244"/>
    </source>
</evidence>
<feature type="domain" description="RNA polymerase sigma-70 region 2" evidence="6">
    <location>
        <begin position="51"/>
        <end position="118"/>
    </location>
</feature>
<dbReference type="Gene3D" id="1.10.10.10">
    <property type="entry name" value="Winged helix-like DNA-binding domain superfamily/Winged helix DNA-binding domain"/>
    <property type="match status" value="2"/>
</dbReference>
<keyword evidence="3" id="KW-0238">DNA-binding</keyword>
<gene>
    <name evidence="8" type="ORF">E0L93_08085</name>
</gene>
<evidence type="ECO:0000256" key="4">
    <source>
        <dbReference type="ARBA" id="ARBA00023163"/>
    </source>
</evidence>
<dbReference type="InterPro" id="IPR013325">
    <property type="entry name" value="RNA_pol_sigma_r2"/>
</dbReference>
<comment type="caution">
    <text evidence="8">The sequence shown here is derived from an EMBL/GenBank/DDBJ whole genome shotgun (WGS) entry which is preliminary data.</text>
</comment>
<dbReference type="PANTHER" id="PTHR30385:SF4">
    <property type="entry name" value="RNA POLYMERASE SIGMA-E FACTOR"/>
    <property type="match status" value="1"/>
</dbReference>
<dbReference type="EMBL" id="SKBU01000015">
    <property type="protein sequence ID" value="TCJ16684.1"/>
    <property type="molecule type" value="Genomic_DNA"/>
</dbReference>
<dbReference type="GO" id="GO:0003677">
    <property type="term" value="F:DNA binding"/>
    <property type="evidence" value="ECO:0007669"/>
    <property type="project" value="UniProtKB-KW"/>
</dbReference>